<evidence type="ECO:0000256" key="7">
    <source>
        <dbReference type="ARBA" id="ARBA00023125"/>
    </source>
</evidence>
<dbReference type="InterPro" id="IPR025943">
    <property type="entry name" value="Sigma_54_int_dom_ATP-bd_2"/>
</dbReference>
<feature type="modified residue" description="4-aspartylphosphate" evidence="10">
    <location>
        <position position="52"/>
    </location>
</feature>
<gene>
    <name evidence="13" type="ORF">CVV64_06795</name>
</gene>
<dbReference type="PANTHER" id="PTHR32071">
    <property type="entry name" value="TRANSCRIPTIONAL REGULATORY PROTEIN"/>
    <property type="match status" value="1"/>
</dbReference>
<dbReference type="PROSITE" id="PS50045">
    <property type="entry name" value="SIGMA54_INTERACT_4"/>
    <property type="match status" value="1"/>
</dbReference>
<dbReference type="FunFam" id="1.10.8.60:FF:000014">
    <property type="entry name" value="DNA-binding transcriptional regulator NtrC"/>
    <property type="match status" value="1"/>
</dbReference>
<dbReference type="InterPro" id="IPR009057">
    <property type="entry name" value="Homeodomain-like_sf"/>
</dbReference>
<dbReference type="Pfam" id="PF00158">
    <property type="entry name" value="Sigma54_activat"/>
    <property type="match status" value="1"/>
</dbReference>
<evidence type="ECO:0000313" key="13">
    <source>
        <dbReference type="EMBL" id="PKK91457.1"/>
    </source>
</evidence>
<dbReference type="Pfam" id="PF25601">
    <property type="entry name" value="AAA_lid_14"/>
    <property type="match status" value="1"/>
</dbReference>
<dbReference type="SMART" id="SM00382">
    <property type="entry name" value="AAA"/>
    <property type="match status" value="1"/>
</dbReference>
<evidence type="ECO:0000256" key="6">
    <source>
        <dbReference type="ARBA" id="ARBA00023015"/>
    </source>
</evidence>
<dbReference type="InterPro" id="IPR027417">
    <property type="entry name" value="P-loop_NTPase"/>
</dbReference>
<dbReference type="PRINTS" id="PR01590">
    <property type="entry name" value="HTHFIS"/>
</dbReference>
<keyword evidence="7" id="KW-0238">DNA-binding</keyword>
<dbReference type="SUPFAM" id="SSF52172">
    <property type="entry name" value="CheY-like"/>
    <property type="match status" value="1"/>
</dbReference>
<keyword evidence="6" id="KW-0805">Transcription regulation</keyword>
<dbReference type="CDD" id="cd00009">
    <property type="entry name" value="AAA"/>
    <property type="match status" value="1"/>
</dbReference>
<proteinExistence type="predicted"/>
<comment type="caution">
    <text evidence="13">The sequence shown here is derived from an EMBL/GenBank/DDBJ whole genome shotgun (WGS) entry which is preliminary data.</text>
</comment>
<dbReference type="GO" id="GO:0043565">
    <property type="term" value="F:sequence-specific DNA binding"/>
    <property type="evidence" value="ECO:0007669"/>
    <property type="project" value="InterPro"/>
</dbReference>
<evidence type="ECO:0000256" key="8">
    <source>
        <dbReference type="ARBA" id="ARBA00023159"/>
    </source>
</evidence>
<dbReference type="Gene3D" id="3.40.50.2300">
    <property type="match status" value="1"/>
</dbReference>
<dbReference type="Gene3D" id="1.10.8.60">
    <property type="match status" value="1"/>
</dbReference>
<dbReference type="CDD" id="cd00156">
    <property type="entry name" value="REC"/>
    <property type="match status" value="1"/>
</dbReference>
<dbReference type="InterPro" id="IPR058031">
    <property type="entry name" value="AAA_lid_NorR"/>
</dbReference>
<dbReference type="GO" id="GO:0005737">
    <property type="term" value="C:cytoplasm"/>
    <property type="evidence" value="ECO:0007669"/>
    <property type="project" value="UniProtKB-SubCell"/>
</dbReference>
<dbReference type="InterPro" id="IPR003593">
    <property type="entry name" value="AAA+_ATPase"/>
</dbReference>
<keyword evidence="4" id="KW-0547">Nucleotide-binding</keyword>
<accession>A0A2N1PSY8</accession>
<dbReference type="PROSITE" id="PS00688">
    <property type="entry name" value="SIGMA54_INTERACT_3"/>
    <property type="match status" value="1"/>
</dbReference>
<evidence type="ECO:0008006" key="15">
    <source>
        <dbReference type="Google" id="ProtNLM"/>
    </source>
</evidence>
<comment type="subcellular location">
    <subcellularLocation>
        <location evidence="1">Cytoplasm</location>
    </subcellularLocation>
</comment>
<feature type="domain" description="Response regulatory" evidence="12">
    <location>
        <begin position="3"/>
        <end position="117"/>
    </location>
</feature>
<dbReference type="InterPro" id="IPR011006">
    <property type="entry name" value="CheY-like_superfamily"/>
</dbReference>
<dbReference type="GO" id="GO:0005524">
    <property type="term" value="F:ATP binding"/>
    <property type="evidence" value="ECO:0007669"/>
    <property type="project" value="UniProtKB-KW"/>
</dbReference>
<dbReference type="InterPro" id="IPR002197">
    <property type="entry name" value="HTH_Fis"/>
</dbReference>
<evidence type="ECO:0000256" key="2">
    <source>
        <dbReference type="ARBA" id="ARBA00022490"/>
    </source>
</evidence>
<keyword evidence="8" id="KW-0010">Activator</keyword>
<keyword evidence="9" id="KW-0804">Transcription</keyword>
<dbReference type="PANTHER" id="PTHR32071:SF113">
    <property type="entry name" value="ALGINATE BIOSYNTHESIS TRANSCRIPTIONAL REGULATORY PROTEIN ALGB"/>
    <property type="match status" value="1"/>
</dbReference>
<evidence type="ECO:0000259" key="11">
    <source>
        <dbReference type="PROSITE" id="PS50045"/>
    </source>
</evidence>
<dbReference type="Gene3D" id="1.10.10.60">
    <property type="entry name" value="Homeodomain-like"/>
    <property type="match status" value="1"/>
</dbReference>
<dbReference type="EMBL" id="PGXC01000003">
    <property type="protein sequence ID" value="PKK91457.1"/>
    <property type="molecule type" value="Genomic_DNA"/>
</dbReference>
<protein>
    <recommendedName>
        <fullName evidence="15">Sigma-54-dependent Fis family transcriptional regulator</fullName>
    </recommendedName>
</protein>
<reference evidence="13 14" key="1">
    <citation type="journal article" date="2017" name="ISME J.">
        <title>Potential for microbial H2 and metal transformations associated with novel bacteria and archaea in deep terrestrial subsurface sediments.</title>
        <authorList>
            <person name="Hernsdorf A.W."/>
            <person name="Amano Y."/>
            <person name="Miyakawa K."/>
            <person name="Ise K."/>
            <person name="Suzuki Y."/>
            <person name="Anantharaman K."/>
            <person name="Probst A."/>
            <person name="Burstein D."/>
            <person name="Thomas B.C."/>
            <person name="Banfield J.F."/>
        </authorList>
    </citation>
    <scope>NUCLEOTIDE SEQUENCE [LARGE SCALE GENOMIC DNA]</scope>
    <source>
        <strain evidence="13">HGW-Wallbacteria-1</strain>
    </source>
</reference>
<organism evidence="13 14">
    <name type="scientific">Candidatus Wallbacteria bacterium HGW-Wallbacteria-1</name>
    <dbReference type="NCBI Taxonomy" id="2013854"/>
    <lineage>
        <taxon>Bacteria</taxon>
        <taxon>Candidatus Walliibacteriota</taxon>
    </lineage>
</organism>
<dbReference type="GO" id="GO:0006355">
    <property type="term" value="P:regulation of DNA-templated transcription"/>
    <property type="evidence" value="ECO:0007669"/>
    <property type="project" value="InterPro"/>
</dbReference>
<evidence type="ECO:0000256" key="4">
    <source>
        <dbReference type="ARBA" id="ARBA00022741"/>
    </source>
</evidence>
<dbReference type="Proteomes" id="UP000233256">
    <property type="component" value="Unassembled WGS sequence"/>
</dbReference>
<dbReference type="FunFam" id="3.40.50.300:FF:000006">
    <property type="entry name" value="DNA-binding transcriptional regulator NtrC"/>
    <property type="match status" value="1"/>
</dbReference>
<evidence type="ECO:0000256" key="1">
    <source>
        <dbReference type="ARBA" id="ARBA00004496"/>
    </source>
</evidence>
<dbReference type="FunFam" id="3.40.50.2300:FF:000018">
    <property type="entry name" value="DNA-binding transcriptional regulator NtrC"/>
    <property type="match status" value="1"/>
</dbReference>
<dbReference type="Pfam" id="PF00072">
    <property type="entry name" value="Response_reg"/>
    <property type="match status" value="1"/>
</dbReference>
<dbReference type="Pfam" id="PF02954">
    <property type="entry name" value="HTH_8"/>
    <property type="match status" value="1"/>
</dbReference>
<dbReference type="SUPFAM" id="SSF52540">
    <property type="entry name" value="P-loop containing nucleoside triphosphate hydrolases"/>
    <property type="match status" value="1"/>
</dbReference>
<feature type="domain" description="Sigma-54 factor interaction" evidence="11">
    <location>
        <begin position="142"/>
        <end position="371"/>
    </location>
</feature>
<keyword evidence="3 10" id="KW-0597">Phosphoprotein</keyword>
<dbReference type="SMART" id="SM00448">
    <property type="entry name" value="REC"/>
    <property type="match status" value="1"/>
</dbReference>
<dbReference type="PROSITE" id="PS00676">
    <property type="entry name" value="SIGMA54_INTERACT_2"/>
    <property type="match status" value="1"/>
</dbReference>
<sequence>MSHILIIDDEAIMRKALQATLRKGGHQVDIAINGMEGLEKALEGNYEIVFTDMRMPELGGMEVLSAIKEKRPDIFVVVMTAFGTIESAVEAMRKGAYDYLTKPFTYDEAVMVVNRIMEFSDLRDENRNLRERLRNRFRFSSIIGKSDSMQKVYSLIERIAPTDATVLVCGESGTGKELVANAIHEYSRRKARPFVPVNCSALSETLLESELFGHEKGAFTGALREGKGRFEVADGGSLFLDEIGEISLATQVKLLRVLQERKFERVGSSALQQVDVRIIAATNRNLEEAIREGVFREDLYYRLNVIQIDLPPLRSRTEDIPLLVDHFAAEMAEKNGIEKVKITSRAMDLLTTYHWPGNVRELVNVMERAVILCDGGVVGPDELPPQFHRRRDDSAGLQGKTLAEVEKHHILSVLSETDNNVSQAARILGVDRKTLYNKMKIYEQVN</sequence>
<evidence type="ECO:0000313" key="14">
    <source>
        <dbReference type="Proteomes" id="UP000233256"/>
    </source>
</evidence>
<dbReference type="GO" id="GO:0000160">
    <property type="term" value="P:phosphorelay signal transduction system"/>
    <property type="evidence" value="ECO:0007669"/>
    <property type="project" value="InterPro"/>
</dbReference>
<dbReference type="Gene3D" id="3.40.50.300">
    <property type="entry name" value="P-loop containing nucleotide triphosphate hydrolases"/>
    <property type="match status" value="1"/>
</dbReference>
<keyword evidence="5" id="KW-0067">ATP-binding</keyword>
<dbReference type="SUPFAM" id="SSF46689">
    <property type="entry name" value="Homeodomain-like"/>
    <property type="match status" value="1"/>
</dbReference>
<dbReference type="InterPro" id="IPR025662">
    <property type="entry name" value="Sigma_54_int_dom_ATP-bd_1"/>
</dbReference>
<dbReference type="PROSITE" id="PS50110">
    <property type="entry name" value="RESPONSE_REGULATORY"/>
    <property type="match status" value="1"/>
</dbReference>
<dbReference type="InterPro" id="IPR001789">
    <property type="entry name" value="Sig_transdc_resp-reg_receiver"/>
</dbReference>
<keyword evidence="2" id="KW-0963">Cytoplasm</keyword>
<dbReference type="AlphaFoldDB" id="A0A2N1PSY8"/>
<evidence type="ECO:0000256" key="5">
    <source>
        <dbReference type="ARBA" id="ARBA00022840"/>
    </source>
</evidence>
<evidence type="ECO:0000256" key="10">
    <source>
        <dbReference type="PROSITE-ProRule" id="PRU00169"/>
    </source>
</evidence>
<dbReference type="InterPro" id="IPR025944">
    <property type="entry name" value="Sigma_54_int_dom_CS"/>
</dbReference>
<dbReference type="PROSITE" id="PS00675">
    <property type="entry name" value="SIGMA54_INTERACT_1"/>
    <property type="match status" value="1"/>
</dbReference>
<evidence type="ECO:0000259" key="12">
    <source>
        <dbReference type="PROSITE" id="PS50110"/>
    </source>
</evidence>
<dbReference type="InterPro" id="IPR002078">
    <property type="entry name" value="Sigma_54_int"/>
</dbReference>
<name>A0A2N1PSY8_9BACT</name>
<evidence type="ECO:0000256" key="9">
    <source>
        <dbReference type="ARBA" id="ARBA00023163"/>
    </source>
</evidence>
<evidence type="ECO:0000256" key="3">
    <source>
        <dbReference type="ARBA" id="ARBA00022553"/>
    </source>
</evidence>